<dbReference type="OrthoDB" id="7907172at2"/>
<evidence type="ECO:0000256" key="6">
    <source>
        <dbReference type="ARBA" id="ARBA00023288"/>
    </source>
</evidence>
<evidence type="ECO:0000313" key="10">
    <source>
        <dbReference type="Proteomes" id="UP000198793"/>
    </source>
</evidence>
<sequence>MRHPFFALSALAVLLTGCQSAPTARIATAPTPAGFEGNWRSVGGPVAYTATFAGGRFTSRESATGAVLAEGNYTKTGPAQTSIIYRSAARGEQTSVNCNQMAADRLACVNSAGARFELSRSA</sequence>
<comment type="subcellular location">
    <subcellularLocation>
        <location evidence="1">Cell outer membrane</location>
        <topology evidence="1">Lipid-anchor</topology>
    </subcellularLocation>
</comment>
<dbReference type="InterPro" id="IPR049857">
    <property type="entry name" value="Omp10-like"/>
</dbReference>
<dbReference type="Proteomes" id="UP000198793">
    <property type="component" value="Unassembled WGS sequence"/>
</dbReference>
<evidence type="ECO:0000313" key="9">
    <source>
        <dbReference type="EMBL" id="SDO30755.1"/>
    </source>
</evidence>
<evidence type="ECO:0000256" key="3">
    <source>
        <dbReference type="ARBA" id="ARBA00023136"/>
    </source>
</evidence>
<evidence type="ECO:0000256" key="4">
    <source>
        <dbReference type="ARBA" id="ARBA00023139"/>
    </source>
</evidence>
<dbReference type="STRING" id="1166073.SAMN05192530_105144"/>
<feature type="chain" id="PRO_5011552517" description="Outer membrane lipoprotein omp10" evidence="8">
    <location>
        <begin position="24"/>
        <end position="122"/>
    </location>
</feature>
<keyword evidence="10" id="KW-1185">Reference proteome</keyword>
<comment type="similarity">
    <text evidence="7">Belongs to the rhizobiaceae omp10 lipoprotein family.</text>
</comment>
<evidence type="ECO:0000256" key="5">
    <source>
        <dbReference type="ARBA" id="ARBA00023237"/>
    </source>
</evidence>
<name>A0A1H0IHA5_9HYPH</name>
<keyword evidence="4" id="KW-0564">Palmitate</keyword>
<proteinExistence type="inferred from homology"/>
<evidence type="ECO:0000256" key="7">
    <source>
        <dbReference type="ARBA" id="ARBA00044505"/>
    </source>
</evidence>
<evidence type="ECO:0000256" key="1">
    <source>
        <dbReference type="ARBA" id="ARBA00004459"/>
    </source>
</evidence>
<protein>
    <recommendedName>
        <fullName evidence="11">Outer membrane lipoprotein omp10</fullName>
    </recommendedName>
</protein>
<gene>
    <name evidence="9" type="ORF">SAMN05192530_105144</name>
</gene>
<accession>A0A1H0IHA5</accession>
<reference evidence="9 10" key="1">
    <citation type="submission" date="2016-10" db="EMBL/GenBank/DDBJ databases">
        <authorList>
            <person name="de Groot N.N."/>
        </authorList>
    </citation>
    <scope>NUCLEOTIDE SEQUENCE [LARGE SCALE GENOMIC DNA]</scope>
    <source>
        <strain evidence="10">L7-484,KACC 16230,DSM 25025</strain>
    </source>
</reference>
<dbReference type="Pfam" id="PF26368">
    <property type="entry name" value="OMP10"/>
    <property type="match status" value="1"/>
</dbReference>
<keyword evidence="6" id="KW-0449">Lipoprotein</keyword>
<feature type="signal peptide" evidence="8">
    <location>
        <begin position="1"/>
        <end position="23"/>
    </location>
</feature>
<dbReference type="RefSeq" id="WP_090673669.1">
    <property type="nucleotide sequence ID" value="NZ_FNIT01000005.1"/>
</dbReference>
<evidence type="ECO:0000256" key="2">
    <source>
        <dbReference type="ARBA" id="ARBA00022729"/>
    </source>
</evidence>
<evidence type="ECO:0000256" key="8">
    <source>
        <dbReference type="SAM" id="SignalP"/>
    </source>
</evidence>
<dbReference type="EMBL" id="FNIT01000005">
    <property type="protein sequence ID" value="SDO30755.1"/>
    <property type="molecule type" value="Genomic_DNA"/>
</dbReference>
<keyword evidence="3" id="KW-0472">Membrane</keyword>
<keyword evidence="5" id="KW-0998">Cell outer membrane</keyword>
<keyword evidence="2 8" id="KW-0732">Signal</keyword>
<dbReference type="PROSITE" id="PS51257">
    <property type="entry name" value="PROKAR_LIPOPROTEIN"/>
    <property type="match status" value="1"/>
</dbReference>
<dbReference type="AlphaFoldDB" id="A0A1H0IHA5"/>
<evidence type="ECO:0008006" key="11">
    <source>
        <dbReference type="Google" id="ProtNLM"/>
    </source>
</evidence>
<organism evidence="9 10">
    <name type="scientific">Aureimonas jatrophae</name>
    <dbReference type="NCBI Taxonomy" id="1166073"/>
    <lineage>
        <taxon>Bacteria</taxon>
        <taxon>Pseudomonadati</taxon>
        <taxon>Pseudomonadota</taxon>
        <taxon>Alphaproteobacteria</taxon>
        <taxon>Hyphomicrobiales</taxon>
        <taxon>Aurantimonadaceae</taxon>
        <taxon>Aureimonas</taxon>
    </lineage>
</organism>